<organism evidence="1 2">
    <name type="scientific">Paenibacillus yanchengensis</name>
    <dbReference type="NCBI Taxonomy" id="2035833"/>
    <lineage>
        <taxon>Bacteria</taxon>
        <taxon>Bacillati</taxon>
        <taxon>Bacillota</taxon>
        <taxon>Bacilli</taxon>
        <taxon>Bacillales</taxon>
        <taxon>Paenibacillaceae</taxon>
        <taxon>Paenibacillus</taxon>
    </lineage>
</organism>
<comment type="caution">
    <text evidence="1">The sequence shown here is derived from an EMBL/GenBank/DDBJ whole genome shotgun (WGS) entry which is preliminary data.</text>
</comment>
<keyword evidence="2" id="KW-1185">Reference proteome</keyword>
<protein>
    <recommendedName>
        <fullName evidence="3">Small, acid-soluble spore protein, alpha/beta type</fullName>
    </recommendedName>
</protein>
<accession>A0ABW4YL29</accession>
<reference evidence="2" key="1">
    <citation type="journal article" date="2019" name="Int. J. Syst. Evol. Microbiol.">
        <title>The Global Catalogue of Microorganisms (GCM) 10K type strain sequencing project: providing services to taxonomists for standard genome sequencing and annotation.</title>
        <authorList>
            <consortium name="The Broad Institute Genomics Platform"/>
            <consortium name="The Broad Institute Genome Sequencing Center for Infectious Disease"/>
            <person name="Wu L."/>
            <person name="Ma J."/>
        </authorList>
    </citation>
    <scope>NUCLEOTIDE SEQUENCE [LARGE SCALE GENOMIC DNA]</scope>
    <source>
        <strain evidence="2">GH52</strain>
    </source>
</reference>
<dbReference type="Proteomes" id="UP001597362">
    <property type="component" value="Unassembled WGS sequence"/>
</dbReference>
<sequence length="48" mass="5375">MSKQEKIRQMEAALRNILEISTCDFAKHQAAWGLGLKIDSAVSKSNKK</sequence>
<gene>
    <name evidence="1" type="ORF">ACFSJH_11590</name>
</gene>
<evidence type="ECO:0000313" key="2">
    <source>
        <dbReference type="Proteomes" id="UP001597362"/>
    </source>
</evidence>
<dbReference type="RefSeq" id="WP_377772455.1">
    <property type="nucleotide sequence ID" value="NZ_JBHUHO010000030.1"/>
</dbReference>
<evidence type="ECO:0000313" key="1">
    <source>
        <dbReference type="EMBL" id="MFD2116364.1"/>
    </source>
</evidence>
<evidence type="ECO:0008006" key="3">
    <source>
        <dbReference type="Google" id="ProtNLM"/>
    </source>
</evidence>
<dbReference type="EMBL" id="JBHUHO010000030">
    <property type="protein sequence ID" value="MFD2116364.1"/>
    <property type="molecule type" value="Genomic_DNA"/>
</dbReference>
<name>A0ABW4YL29_9BACL</name>
<proteinExistence type="predicted"/>